<accession>A0A3B0QRU1</accession>
<keyword evidence="3" id="KW-0547">Nucleotide-binding</keyword>
<dbReference type="SMART" id="SM00382">
    <property type="entry name" value="AAA"/>
    <property type="match status" value="1"/>
</dbReference>
<dbReference type="CDD" id="cd03230">
    <property type="entry name" value="ABC_DR_subfamily_A"/>
    <property type="match status" value="1"/>
</dbReference>
<reference evidence="6" key="1">
    <citation type="submission" date="2018-06" db="EMBL/GenBank/DDBJ databases">
        <authorList>
            <person name="Zhirakovskaya E."/>
        </authorList>
    </citation>
    <scope>NUCLEOTIDE SEQUENCE</scope>
</reference>
<dbReference type="InterPro" id="IPR017871">
    <property type="entry name" value="ABC_transporter-like_CS"/>
</dbReference>
<dbReference type="Pfam" id="PF00005">
    <property type="entry name" value="ABC_tran"/>
    <property type="match status" value="1"/>
</dbReference>
<name>A0A3B0QRU1_9ZZZZ</name>
<dbReference type="InterPro" id="IPR027417">
    <property type="entry name" value="P-loop_NTPase"/>
</dbReference>
<dbReference type="SUPFAM" id="SSF52540">
    <property type="entry name" value="P-loop containing nucleoside triphosphate hydrolases"/>
    <property type="match status" value="1"/>
</dbReference>
<evidence type="ECO:0000256" key="1">
    <source>
        <dbReference type="ARBA" id="ARBA00005417"/>
    </source>
</evidence>
<dbReference type="PROSITE" id="PS50893">
    <property type="entry name" value="ABC_TRANSPORTER_2"/>
    <property type="match status" value="1"/>
</dbReference>
<dbReference type="AlphaFoldDB" id="A0A3B0QRU1"/>
<gene>
    <name evidence="6" type="ORF">MNBD_DELTA01-769</name>
</gene>
<dbReference type="PANTHER" id="PTHR42711">
    <property type="entry name" value="ABC TRANSPORTER ATP-BINDING PROTEIN"/>
    <property type="match status" value="1"/>
</dbReference>
<evidence type="ECO:0000256" key="2">
    <source>
        <dbReference type="ARBA" id="ARBA00022448"/>
    </source>
</evidence>
<feature type="domain" description="ABC transporter" evidence="5">
    <location>
        <begin position="5"/>
        <end position="234"/>
    </location>
</feature>
<dbReference type="PROSITE" id="PS00211">
    <property type="entry name" value="ABC_TRANSPORTER_1"/>
    <property type="match status" value="1"/>
</dbReference>
<evidence type="ECO:0000313" key="6">
    <source>
        <dbReference type="EMBL" id="VAV84140.1"/>
    </source>
</evidence>
<evidence type="ECO:0000256" key="3">
    <source>
        <dbReference type="ARBA" id="ARBA00022741"/>
    </source>
</evidence>
<dbReference type="InterPro" id="IPR003439">
    <property type="entry name" value="ABC_transporter-like_ATP-bd"/>
</dbReference>
<proteinExistence type="inferred from homology"/>
<evidence type="ECO:0000256" key="4">
    <source>
        <dbReference type="ARBA" id="ARBA00022840"/>
    </source>
</evidence>
<sequence>MENVIETTGLTKRFGDIYAVNDISFELRRGEILGILGPNGAGKTTTMHMLLGLTTPSSGKIRILGLDPDKNREEVLGRINFSSSYVSLPYSLTVRENLLVFARLYSVKNKKEKIEELLSLFELESIKNDPIRKLSSGQITRVSLAKSLLNDPEILLLDEPTASLDPDIADKTKRLLAEKKNRDGTSILYTSHNMQEMEDLCDRLIFLDHGRIVASGVPADIIKKFGGETLEEVFLKIARKDTL</sequence>
<evidence type="ECO:0000259" key="5">
    <source>
        <dbReference type="PROSITE" id="PS50893"/>
    </source>
</evidence>
<dbReference type="InterPro" id="IPR003593">
    <property type="entry name" value="AAA+_ATPase"/>
</dbReference>
<keyword evidence="4" id="KW-0067">ATP-binding</keyword>
<protein>
    <recommendedName>
        <fullName evidence="5">ABC transporter domain-containing protein</fullName>
    </recommendedName>
</protein>
<dbReference type="GO" id="GO:0016887">
    <property type="term" value="F:ATP hydrolysis activity"/>
    <property type="evidence" value="ECO:0007669"/>
    <property type="project" value="InterPro"/>
</dbReference>
<keyword evidence="2" id="KW-0813">Transport</keyword>
<comment type="similarity">
    <text evidence="1">Belongs to the ABC transporter superfamily.</text>
</comment>
<dbReference type="PANTHER" id="PTHR42711:SF5">
    <property type="entry name" value="ABC TRANSPORTER ATP-BINDING PROTEIN NATA"/>
    <property type="match status" value="1"/>
</dbReference>
<dbReference type="Gene3D" id="3.40.50.300">
    <property type="entry name" value="P-loop containing nucleotide triphosphate hydrolases"/>
    <property type="match status" value="1"/>
</dbReference>
<organism evidence="6">
    <name type="scientific">hydrothermal vent metagenome</name>
    <dbReference type="NCBI Taxonomy" id="652676"/>
    <lineage>
        <taxon>unclassified sequences</taxon>
        <taxon>metagenomes</taxon>
        <taxon>ecological metagenomes</taxon>
    </lineage>
</organism>
<dbReference type="InterPro" id="IPR050763">
    <property type="entry name" value="ABC_transporter_ATP-binding"/>
</dbReference>
<dbReference type="GO" id="GO:0005524">
    <property type="term" value="F:ATP binding"/>
    <property type="evidence" value="ECO:0007669"/>
    <property type="project" value="UniProtKB-KW"/>
</dbReference>
<dbReference type="EMBL" id="UOEA01000060">
    <property type="protein sequence ID" value="VAV84140.1"/>
    <property type="molecule type" value="Genomic_DNA"/>
</dbReference>